<dbReference type="RefSeq" id="WP_237360835.1">
    <property type="nucleotide sequence ID" value="NZ_CAKLDM010000002.1"/>
</dbReference>
<name>A0ABN8E6C2_9VIBR</name>
<sequence length="229" mass="26348">MREFNVLERCEHYFKCSVDGNRNSFCRILIDENSQDLPLGQSRLHVEDISDKNKHFANDTVFRLTLPFAQQGSIEICTLNAGRKNQFTYKECLRLSGKWEPILNEWVFSASVKPQVDSLREIVQSDQVTVEVEFKETISQPKKNLTLFGFELVKGLSINLVPTLHKNITVKKGDISYISGQEAKTIVRAGTVVRLLVPKLMLESALFREDYLSAINYKVISRRKRRSYS</sequence>
<keyword evidence="2" id="KW-1185">Reference proteome</keyword>
<protein>
    <submittedName>
        <fullName evidence="1">Uncharacterized protein</fullName>
    </submittedName>
</protein>
<gene>
    <name evidence="1" type="ORF">VMF7928_01474</name>
</gene>
<comment type="caution">
    <text evidence="1">The sequence shown here is derived from an EMBL/GenBank/DDBJ whole genome shotgun (WGS) entry which is preliminary data.</text>
</comment>
<accession>A0ABN8E6C2</accession>
<reference evidence="1" key="1">
    <citation type="submission" date="2021-11" db="EMBL/GenBank/DDBJ databases">
        <authorList>
            <person name="Rodrigo-Torres L."/>
            <person name="Arahal R. D."/>
            <person name="Lucena T."/>
        </authorList>
    </citation>
    <scope>NUCLEOTIDE SEQUENCE</scope>
    <source>
        <strain evidence="1">CECT 7928</strain>
    </source>
</reference>
<evidence type="ECO:0000313" key="1">
    <source>
        <dbReference type="EMBL" id="CAH0538552.1"/>
    </source>
</evidence>
<dbReference type="Proteomes" id="UP000838748">
    <property type="component" value="Unassembled WGS sequence"/>
</dbReference>
<organism evidence="1 2">
    <name type="scientific">Vibrio marisflavi CECT 7928</name>
    <dbReference type="NCBI Taxonomy" id="634439"/>
    <lineage>
        <taxon>Bacteria</taxon>
        <taxon>Pseudomonadati</taxon>
        <taxon>Pseudomonadota</taxon>
        <taxon>Gammaproteobacteria</taxon>
        <taxon>Vibrionales</taxon>
        <taxon>Vibrionaceae</taxon>
        <taxon>Vibrio</taxon>
    </lineage>
</organism>
<proteinExistence type="predicted"/>
<evidence type="ECO:0000313" key="2">
    <source>
        <dbReference type="Proteomes" id="UP000838748"/>
    </source>
</evidence>
<dbReference type="EMBL" id="CAKLDM010000002">
    <property type="protein sequence ID" value="CAH0538552.1"/>
    <property type="molecule type" value="Genomic_DNA"/>
</dbReference>